<accession>A0A814TKA8</accession>
<keyword evidence="2" id="KW-1185">Reference proteome</keyword>
<dbReference type="Proteomes" id="UP000663879">
    <property type="component" value="Unassembled WGS sequence"/>
</dbReference>
<organism evidence="1 2">
    <name type="scientific">Brachionus calyciflorus</name>
    <dbReference type="NCBI Taxonomy" id="104777"/>
    <lineage>
        <taxon>Eukaryota</taxon>
        <taxon>Metazoa</taxon>
        <taxon>Spiralia</taxon>
        <taxon>Gnathifera</taxon>
        <taxon>Rotifera</taxon>
        <taxon>Eurotatoria</taxon>
        <taxon>Monogononta</taxon>
        <taxon>Pseudotrocha</taxon>
        <taxon>Ploima</taxon>
        <taxon>Brachionidae</taxon>
        <taxon>Brachionus</taxon>
    </lineage>
</organism>
<evidence type="ECO:0000313" key="1">
    <source>
        <dbReference type="EMBL" id="CAF1160899.1"/>
    </source>
</evidence>
<dbReference type="EMBL" id="CAJNOC010014430">
    <property type="protein sequence ID" value="CAF1160899.1"/>
    <property type="molecule type" value="Genomic_DNA"/>
</dbReference>
<dbReference type="AlphaFoldDB" id="A0A814TKA8"/>
<proteinExistence type="predicted"/>
<feature type="non-terminal residue" evidence="1">
    <location>
        <position position="1"/>
    </location>
</feature>
<protein>
    <submittedName>
        <fullName evidence="1">Uncharacterized protein</fullName>
    </submittedName>
</protein>
<comment type="caution">
    <text evidence="1">The sequence shown here is derived from an EMBL/GenBank/DDBJ whole genome shotgun (WGS) entry which is preliminary data.</text>
</comment>
<reference evidence="1" key="1">
    <citation type="submission" date="2021-02" db="EMBL/GenBank/DDBJ databases">
        <authorList>
            <person name="Nowell W R."/>
        </authorList>
    </citation>
    <scope>NUCLEOTIDE SEQUENCE</scope>
    <source>
        <strain evidence="1">Ploen Becks lab</strain>
    </source>
</reference>
<gene>
    <name evidence="1" type="ORF">OXX778_LOCUS23591</name>
</gene>
<evidence type="ECO:0000313" key="2">
    <source>
        <dbReference type="Proteomes" id="UP000663879"/>
    </source>
</evidence>
<name>A0A814TKA8_9BILA</name>
<sequence>IHSAQEEKKNFEIINASQLAEKINKSAEETNCSLKIDPLLEEIKQLTDQK</sequence>